<protein>
    <submittedName>
        <fullName evidence="2">Uncharacterized protein</fullName>
    </submittedName>
</protein>
<dbReference type="Proteomes" id="UP000252519">
    <property type="component" value="Unassembled WGS sequence"/>
</dbReference>
<dbReference type="EMBL" id="JOJR01023318">
    <property type="protein sequence ID" value="RCN24115.1"/>
    <property type="molecule type" value="Genomic_DNA"/>
</dbReference>
<feature type="compositionally biased region" description="Acidic residues" evidence="1">
    <location>
        <begin position="39"/>
        <end position="54"/>
    </location>
</feature>
<comment type="caution">
    <text evidence="2">The sequence shown here is derived from an EMBL/GenBank/DDBJ whole genome shotgun (WGS) entry which is preliminary data.</text>
</comment>
<feature type="region of interest" description="Disordered" evidence="1">
    <location>
        <begin position="36"/>
        <end position="58"/>
    </location>
</feature>
<accession>A0A368EZJ0</accession>
<proteinExistence type="predicted"/>
<evidence type="ECO:0000313" key="3">
    <source>
        <dbReference type="Proteomes" id="UP000252519"/>
    </source>
</evidence>
<reference evidence="2 3" key="1">
    <citation type="submission" date="2014-10" db="EMBL/GenBank/DDBJ databases">
        <title>Draft genome of the hookworm Ancylostoma caninum.</title>
        <authorList>
            <person name="Mitreva M."/>
        </authorList>
    </citation>
    <scope>NUCLEOTIDE SEQUENCE [LARGE SCALE GENOMIC DNA]</scope>
    <source>
        <strain evidence="2 3">Baltimore</strain>
    </source>
</reference>
<name>A0A368EZJ0_ANCCA</name>
<keyword evidence="3" id="KW-1185">Reference proteome</keyword>
<sequence>EQFEKTVWTGKASQQTAEPYGSNFVENVVDHASDCERYDESEEMEEEEQSDEDSLSFLDRSNQEYPCGSVYSRLFEFAEDMHGLGHALVKTSTAPDETESFFVKLGKDLDERLGALEALRKRRRMIRREMCGHTSMKKTPPLKFFGGYLMT</sequence>
<feature type="non-terminal residue" evidence="2">
    <location>
        <position position="1"/>
    </location>
</feature>
<evidence type="ECO:0000256" key="1">
    <source>
        <dbReference type="SAM" id="MobiDB-lite"/>
    </source>
</evidence>
<gene>
    <name evidence="2" type="ORF">ANCCAN_30195</name>
</gene>
<dbReference type="AlphaFoldDB" id="A0A368EZJ0"/>
<organism evidence="2 3">
    <name type="scientific">Ancylostoma caninum</name>
    <name type="common">Dog hookworm</name>
    <dbReference type="NCBI Taxonomy" id="29170"/>
    <lineage>
        <taxon>Eukaryota</taxon>
        <taxon>Metazoa</taxon>
        <taxon>Ecdysozoa</taxon>
        <taxon>Nematoda</taxon>
        <taxon>Chromadorea</taxon>
        <taxon>Rhabditida</taxon>
        <taxon>Rhabditina</taxon>
        <taxon>Rhabditomorpha</taxon>
        <taxon>Strongyloidea</taxon>
        <taxon>Ancylostomatidae</taxon>
        <taxon>Ancylostomatinae</taxon>
        <taxon>Ancylostoma</taxon>
    </lineage>
</organism>
<evidence type="ECO:0000313" key="2">
    <source>
        <dbReference type="EMBL" id="RCN24115.1"/>
    </source>
</evidence>
<feature type="region of interest" description="Disordered" evidence="1">
    <location>
        <begin position="1"/>
        <end position="20"/>
    </location>
</feature>